<dbReference type="Gene3D" id="6.10.140.1710">
    <property type="match status" value="1"/>
</dbReference>
<comment type="similarity">
    <text evidence="1">Belongs to the proteasome subunit p27 family.</text>
</comment>
<comment type="caution">
    <text evidence="6">The sequence shown here is derived from an EMBL/GenBank/DDBJ whole genome shotgun (WGS) entry which is preliminary data.</text>
</comment>
<keyword evidence="3" id="KW-1133">Transmembrane helix</keyword>
<dbReference type="Pfam" id="PF18265">
    <property type="entry name" value="Nas2_N"/>
    <property type="match status" value="1"/>
</dbReference>
<evidence type="ECO:0000259" key="5">
    <source>
        <dbReference type="Pfam" id="PF18265"/>
    </source>
</evidence>
<dbReference type="GO" id="GO:0005737">
    <property type="term" value="C:cytoplasm"/>
    <property type="evidence" value="ECO:0007669"/>
    <property type="project" value="TreeGrafter"/>
</dbReference>
<keyword evidence="2" id="KW-0143">Chaperone</keyword>
<dbReference type="InterPro" id="IPR036034">
    <property type="entry name" value="PDZ_sf"/>
</dbReference>
<dbReference type="EMBL" id="CAKOFQ010006905">
    <property type="protein sequence ID" value="CAH1981164.1"/>
    <property type="molecule type" value="Genomic_DNA"/>
</dbReference>
<evidence type="ECO:0000313" key="6">
    <source>
        <dbReference type="EMBL" id="CAH1981164.1"/>
    </source>
</evidence>
<feature type="domain" description="Nas2 N-terminal" evidence="5">
    <location>
        <begin position="12"/>
        <end position="87"/>
    </location>
</feature>
<protein>
    <recommendedName>
        <fullName evidence="8">26S proteasome non-ATPase regulatory subunit 9</fullName>
    </recommendedName>
</protein>
<evidence type="ECO:0000256" key="2">
    <source>
        <dbReference type="ARBA" id="ARBA00023186"/>
    </source>
</evidence>
<organism evidence="6 7">
    <name type="scientific">Acanthoscelides obtectus</name>
    <name type="common">Bean weevil</name>
    <name type="synonym">Bruchus obtectus</name>
    <dbReference type="NCBI Taxonomy" id="200917"/>
    <lineage>
        <taxon>Eukaryota</taxon>
        <taxon>Metazoa</taxon>
        <taxon>Ecdysozoa</taxon>
        <taxon>Arthropoda</taxon>
        <taxon>Hexapoda</taxon>
        <taxon>Insecta</taxon>
        <taxon>Pterygota</taxon>
        <taxon>Neoptera</taxon>
        <taxon>Endopterygota</taxon>
        <taxon>Coleoptera</taxon>
        <taxon>Polyphaga</taxon>
        <taxon>Cucujiformia</taxon>
        <taxon>Chrysomeloidea</taxon>
        <taxon>Chrysomelidae</taxon>
        <taxon>Bruchinae</taxon>
        <taxon>Bruchini</taxon>
        <taxon>Acanthoscelides</taxon>
    </lineage>
</organism>
<feature type="domain" description="PDZ" evidence="4">
    <location>
        <begin position="118"/>
        <end position="173"/>
    </location>
</feature>
<dbReference type="FunFam" id="2.30.42.10:FF:000107">
    <property type="entry name" value="26S proteasome non-ATPase regulatory subunit 9"/>
    <property type="match status" value="1"/>
</dbReference>
<dbReference type="Proteomes" id="UP001152888">
    <property type="component" value="Unassembled WGS sequence"/>
</dbReference>
<dbReference type="GO" id="GO:0070682">
    <property type="term" value="P:proteasome regulatory particle assembly"/>
    <property type="evidence" value="ECO:0007669"/>
    <property type="project" value="InterPro"/>
</dbReference>
<dbReference type="PANTHER" id="PTHR12651">
    <property type="entry name" value="26S PROTEASOME NON-ATPASE REGULATORY SUBUNIT 9"/>
    <property type="match status" value="1"/>
</dbReference>
<evidence type="ECO:0000313" key="7">
    <source>
        <dbReference type="Proteomes" id="UP001152888"/>
    </source>
</evidence>
<accession>A0A9P0KXL6</accession>
<feature type="transmembrane region" description="Helical" evidence="3">
    <location>
        <begin position="191"/>
        <end position="210"/>
    </location>
</feature>
<keyword evidence="3" id="KW-0812">Transmembrane</keyword>
<evidence type="ECO:0000256" key="1">
    <source>
        <dbReference type="ARBA" id="ARBA00005256"/>
    </source>
</evidence>
<dbReference type="Gene3D" id="2.30.42.10">
    <property type="match status" value="1"/>
</dbReference>
<dbReference type="InterPro" id="IPR035269">
    <property type="entry name" value="PSMD9"/>
</dbReference>
<gene>
    <name evidence="6" type="ORF">ACAOBT_LOCUS14342</name>
</gene>
<dbReference type="InterPro" id="IPR041489">
    <property type="entry name" value="PDZ_6"/>
</dbReference>
<dbReference type="GO" id="GO:0005634">
    <property type="term" value="C:nucleus"/>
    <property type="evidence" value="ECO:0007669"/>
    <property type="project" value="TreeGrafter"/>
</dbReference>
<proteinExistence type="inferred from homology"/>
<sequence length="222" mass="25277">MSRENIREQVLDLMTVKEKIEKEIDSLTTILTQNGVGMNEPLVDGDDFPIGSIDIYQVRNARHKIICLQNDHKNLMKQIEQGLQGYYGMPLPSTTQETSMEVNTREQGMVYKIPFAKVTIVSENGPAQYAGIMVNDGIVEFGSVNATNFKNITDIATVVQHSEGARVNIKLKRGDRFITLVLVPKSGLEKGFWAVTLLLYELLFLYKYILSHRKIILRYYFI</sequence>
<dbReference type="PANTHER" id="PTHR12651:SF1">
    <property type="entry name" value="26S PROTEASOME NON-ATPASE REGULATORY SUBUNIT 9"/>
    <property type="match status" value="1"/>
</dbReference>
<evidence type="ECO:0000259" key="4">
    <source>
        <dbReference type="Pfam" id="PF17820"/>
    </source>
</evidence>
<keyword evidence="7" id="KW-1185">Reference proteome</keyword>
<keyword evidence="3" id="KW-0472">Membrane</keyword>
<dbReference type="Pfam" id="PF17820">
    <property type="entry name" value="PDZ_6"/>
    <property type="match status" value="1"/>
</dbReference>
<dbReference type="OrthoDB" id="72325at2759"/>
<reference evidence="6" key="1">
    <citation type="submission" date="2022-03" db="EMBL/GenBank/DDBJ databases">
        <authorList>
            <person name="Sayadi A."/>
        </authorList>
    </citation>
    <scope>NUCLEOTIDE SEQUENCE</scope>
</reference>
<dbReference type="InterPro" id="IPR040815">
    <property type="entry name" value="Nas2_N"/>
</dbReference>
<evidence type="ECO:0008006" key="8">
    <source>
        <dbReference type="Google" id="ProtNLM"/>
    </source>
</evidence>
<name>A0A9P0KXL6_ACAOB</name>
<dbReference type="AlphaFoldDB" id="A0A9P0KXL6"/>
<evidence type="ECO:0000256" key="3">
    <source>
        <dbReference type="SAM" id="Phobius"/>
    </source>
</evidence>
<dbReference type="SUPFAM" id="SSF50156">
    <property type="entry name" value="PDZ domain-like"/>
    <property type="match status" value="1"/>
</dbReference>